<comment type="subcellular location">
    <subcellularLocation>
        <location evidence="1">Membrane</location>
        <topology evidence="1">Single-pass membrane protein</topology>
    </subcellularLocation>
</comment>
<dbReference type="NCBIfam" id="TIGR02532">
    <property type="entry name" value="IV_pilin_GFxxxE"/>
    <property type="match status" value="1"/>
</dbReference>
<evidence type="ECO:0000256" key="3">
    <source>
        <dbReference type="SAM" id="Phobius"/>
    </source>
</evidence>
<evidence type="ECO:0000256" key="1">
    <source>
        <dbReference type="ARBA" id="ARBA00004167"/>
    </source>
</evidence>
<sequence>MLRPQRQRGVTLIELVVGMLVLGIAVTLITASLLPLALRSTDPWHQVRAAELGQSLMNEILAKAFDEQSDRAGGRQRCGESGAPPCTPAANLGPDGGESRTGYDDVDDYHGLDVRGDAITNILDQALLDQYRQYRVQVQISYDGAALGLANREAKRIDVTVTPPDGSAIRFAAYRGNW</sequence>
<dbReference type="AlphaFoldDB" id="K2JB28"/>
<comment type="caution">
    <text evidence="4">The sequence shown here is derived from an EMBL/GenBank/DDBJ whole genome shotgun (WGS) entry which is preliminary data.</text>
</comment>
<keyword evidence="3" id="KW-1133">Transmembrane helix</keyword>
<feature type="region of interest" description="Disordered" evidence="2">
    <location>
        <begin position="71"/>
        <end position="104"/>
    </location>
</feature>
<gene>
    <name evidence="4" type="ORF">B3C1_18241</name>
</gene>
<protein>
    <submittedName>
        <fullName evidence="4">Mannose-sensitive agglutinin biogenesis protein MshD</fullName>
    </submittedName>
</protein>
<dbReference type="Proteomes" id="UP000006755">
    <property type="component" value="Unassembled WGS sequence"/>
</dbReference>
<evidence type="ECO:0000313" key="4">
    <source>
        <dbReference type="EMBL" id="EKE67729.1"/>
    </source>
</evidence>
<keyword evidence="3" id="KW-0812">Transmembrane</keyword>
<dbReference type="STRING" id="745411.B3C1_18241"/>
<evidence type="ECO:0000256" key="2">
    <source>
        <dbReference type="SAM" id="MobiDB-lite"/>
    </source>
</evidence>
<name>K2JB28_9GAMM</name>
<proteinExistence type="predicted"/>
<feature type="transmembrane region" description="Helical" evidence="3">
    <location>
        <begin position="12"/>
        <end position="38"/>
    </location>
</feature>
<reference evidence="4 5" key="1">
    <citation type="journal article" date="2012" name="J. Bacteriol.">
        <title>Genome Sequence of Gallaecimonas xiamenensis Type Strain 3-C-1.</title>
        <authorList>
            <person name="Lai Q."/>
            <person name="Wang L."/>
            <person name="Wang W."/>
            <person name="Shao Z."/>
        </authorList>
    </citation>
    <scope>NUCLEOTIDE SEQUENCE [LARGE SCALE GENOMIC DNA]</scope>
    <source>
        <strain evidence="4 5">3-C-1</strain>
    </source>
</reference>
<keyword evidence="5" id="KW-1185">Reference proteome</keyword>
<accession>K2JB28</accession>
<dbReference type="RefSeq" id="WP_008486660.1">
    <property type="nucleotide sequence ID" value="NZ_AMRI01000038.1"/>
</dbReference>
<dbReference type="PATRIC" id="fig|745411.4.peg.3586"/>
<dbReference type="OrthoDB" id="5593857at2"/>
<dbReference type="GO" id="GO:0016020">
    <property type="term" value="C:membrane"/>
    <property type="evidence" value="ECO:0007669"/>
    <property type="project" value="UniProtKB-SubCell"/>
</dbReference>
<dbReference type="PROSITE" id="PS00409">
    <property type="entry name" value="PROKAR_NTER_METHYL"/>
    <property type="match status" value="1"/>
</dbReference>
<dbReference type="InterPro" id="IPR012902">
    <property type="entry name" value="N_methyl_site"/>
</dbReference>
<dbReference type="EMBL" id="AMRI01000038">
    <property type="protein sequence ID" value="EKE67729.1"/>
    <property type="molecule type" value="Genomic_DNA"/>
</dbReference>
<dbReference type="Pfam" id="PF07963">
    <property type="entry name" value="N_methyl"/>
    <property type="match status" value="1"/>
</dbReference>
<keyword evidence="3" id="KW-0472">Membrane</keyword>
<evidence type="ECO:0000313" key="5">
    <source>
        <dbReference type="Proteomes" id="UP000006755"/>
    </source>
</evidence>
<dbReference type="eggNOG" id="COG4967">
    <property type="taxonomic scope" value="Bacteria"/>
</dbReference>
<organism evidence="4 5">
    <name type="scientific">Gallaecimonas xiamenensis 3-C-1</name>
    <dbReference type="NCBI Taxonomy" id="745411"/>
    <lineage>
        <taxon>Bacteria</taxon>
        <taxon>Pseudomonadati</taxon>
        <taxon>Pseudomonadota</taxon>
        <taxon>Gammaproteobacteria</taxon>
        <taxon>Enterobacterales</taxon>
        <taxon>Gallaecimonadaceae</taxon>
        <taxon>Gallaecimonas</taxon>
    </lineage>
</organism>